<evidence type="ECO:0000259" key="2">
    <source>
        <dbReference type="PROSITE" id="PS51898"/>
    </source>
</evidence>
<keyword evidence="1" id="KW-0233">DNA recombination</keyword>
<dbReference type="InterPro" id="IPR002104">
    <property type="entry name" value="Integrase_catalytic"/>
</dbReference>
<dbReference type="Gene3D" id="1.10.443.10">
    <property type="entry name" value="Intergrase catalytic core"/>
    <property type="match status" value="1"/>
</dbReference>
<sequence>MVNAWLAHEPMKPRQQLDYRRAVSKLEAWLGRVKLPAIIEPFTRKLAGRYVSEGFVGEGTHWRTANKDIACLSSYWKFLEGKGFATENVWTRQSVPERRTPVDERKRPFTDAEVRTLLAGEAPAFLKDAITIAALSGMRVEEIARQKVESIRAGCFTVRDAKTEAGNRSVPIHSALAGIVERRCKDKAPGDYLFPELPTPAPGSAIERSQKIVKAFTKYRRKLGVDDVVAGARQSRVDLHSLRRWFSKKATDALNGGAAGFSPWTLADVMGHNAEKMPLGMTMAHYPGQSDVDTRRACVEAVRLPA</sequence>
<reference evidence="3 4" key="1">
    <citation type="submission" date="2018-12" db="EMBL/GenBank/DDBJ databases">
        <authorList>
            <person name="Grouzdev D.S."/>
            <person name="Krutkina M.S."/>
        </authorList>
    </citation>
    <scope>NUCLEOTIDE SEQUENCE [LARGE SCALE GENOMIC DNA]</scope>
    <source>
        <strain evidence="3 4">RmlP026</strain>
    </source>
</reference>
<evidence type="ECO:0000256" key="1">
    <source>
        <dbReference type="ARBA" id="ARBA00023172"/>
    </source>
</evidence>
<gene>
    <name evidence="3" type="ORF">D3273_03980</name>
</gene>
<protein>
    <recommendedName>
        <fullName evidence="2">Tyr recombinase domain-containing protein</fullName>
    </recommendedName>
</protein>
<dbReference type="GO" id="GO:0006310">
    <property type="term" value="P:DNA recombination"/>
    <property type="evidence" value="ECO:0007669"/>
    <property type="project" value="UniProtKB-KW"/>
</dbReference>
<feature type="domain" description="Tyr recombinase" evidence="2">
    <location>
        <begin position="104"/>
        <end position="300"/>
    </location>
</feature>
<accession>A0A4Q2U9V7</accession>
<organism evidence="3 4">
    <name type="scientific">Lichenibacterium minor</name>
    <dbReference type="NCBI Taxonomy" id="2316528"/>
    <lineage>
        <taxon>Bacteria</taxon>
        <taxon>Pseudomonadati</taxon>
        <taxon>Pseudomonadota</taxon>
        <taxon>Alphaproteobacteria</taxon>
        <taxon>Hyphomicrobiales</taxon>
        <taxon>Lichenihabitantaceae</taxon>
        <taxon>Lichenibacterium</taxon>
    </lineage>
</organism>
<comment type="caution">
    <text evidence="3">The sequence shown here is derived from an EMBL/GenBank/DDBJ whole genome shotgun (WGS) entry which is preliminary data.</text>
</comment>
<dbReference type="PROSITE" id="PS51898">
    <property type="entry name" value="TYR_RECOMBINASE"/>
    <property type="match status" value="1"/>
</dbReference>
<dbReference type="EMBL" id="QYBB01000002">
    <property type="protein sequence ID" value="RYC33629.1"/>
    <property type="molecule type" value="Genomic_DNA"/>
</dbReference>
<evidence type="ECO:0000313" key="4">
    <source>
        <dbReference type="Proteomes" id="UP000290759"/>
    </source>
</evidence>
<dbReference type="Proteomes" id="UP000290759">
    <property type="component" value="Unassembled WGS sequence"/>
</dbReference>
<dbReference type="GO" id="GO:0015074">
    <property type="term" value="P:DNA integration"/>
    <property type="evidence" value="ECO:0007669"/>
    <property type="project" value="InterPro"/>
</dbReference>
<dbReference type="InterPro" id="IPR011010">
    <property type="entry name" value="DNA_brk_join_enz"/>
</dbReference>
<dbReference type="GO" id="GO:0003677">
    <property type="term" value="F:DNA binding"/>
    <property type="evidence" value="ECO:0007669"/>
    <property type="project" value="InterPro"/>
</dbReference>
<keyword evidence="4" id="KW-1185">Reference proteome</keyword>
<dbReference type="AlphaFoldDB" id="A0A4Q2U9V7"/>
<reference evidence="3 4" key="2">
    <citation type="submission" date="2019-02" db="EMBL/GenBank/DDBJ databases">
        <title>'Lichenibacterium ramalinii' gen. nov. sp. nov., 'Lichenibacterium minor' gen. nov. sp. nov.</title>
        <authorList>
            <person name="Pankratov T."/>
        </authorList>
    </citation>
    <scope>NUCLEOTIDE SEQUENCE [LARGE SCALE GENOMIC DNA]</scope>
    <source>
        <strain evidence="3 4">RmlP026</strain>
    </source>
</reference>
<dbReference type="RefSeq" id="WP_129223699.1">
    <property type="nucleotide sequence ID" value="NZ_QYBB01000002.1"/>
</dbReference>
<dbReference type="Pfam" id="PF00589">
    <property type="entry name" value="Phage_integrase"/>
    <property type="match status" value="1"/>
</dbReference>
<dbReference type="OrthoDB" id="7222937at2"/>
<dbReference type="SUPFAM" id="SSF56349">
    <property type="entry name" value="DNA breaking-rejoining enzymes"/>
    <property type="match status" value="1"/>
</dbReference>
<proteinExistence type="predicted"/>
<evidence type="ECO:0000313" key="3">
    <source>
        <dbReference type="EMBL" id="RYC33629.1"/>
    </source>
</evidence>
<dbReference type="InterPro" id="IPR013762">
    <property type="entry name" value="Integrase-like_cat_sf"/>
</dbReference>
<name>A0A4Q2U9V7_9HYPH</name>